<accession>A0A517Y1L7</accession>
<name>A0A517Y1L7_9BACT</name>
<dbReference type="RefSeq" id="WP_145243879.1">
    <property type="nucleotide sequence ID" value="NZ_CP036273.1"/>
</dbReference>
<dbReference type="SUPFAM" id="SSF52047">
    <property type="entry name" value="RNI-like"/>
    <property type="match status" value="2"/>
</dbReference>
<dbReference type="GO" id="GO:0031146">
    <property type="term" value="P:SCF-dependent proteasomal ubiquitin-dependent protein catabolic process"/>
    <property type="evidence" value="ECO:0007669"/>
    <property type="project" value="TreeGrafter"/>
</dbReference>
<dbReference type="Gene3D" id="3.80.10.10">
    <property type="entry name" value="Ribonuclease Inhibitor"/>
    <property type="match status" value="2"/>
</dbReference>
<proteinExistence type="predicted"/>
<dbReference type="EMBL" id="CP036273">
    <property type="protein sequence ID" value="QDU23650.1"/>
    <property type="molecule type" value="Genomic_DNA"/>
</dbReference>
<dbReference type="Proteomes" id="UP000319576">
    <property type="component" value="Chromosome"/>
</dbReference>
<evidence type="ECO:0000313" key="1">
    <source>
        <dbReference type="EMBL" id="QDU23650.1"/>
    </source>
</evidence>
<organism evidence="1 2">
    <name type="scientific">Urbifossiella limnaea</name>
    <dbReference type="NCBI Taxonomy" id="2528023"/>
    <lineage>
        <taxon>Bacteria</taxon>
        <taxon>Pseudomonadati</taxon>
        <taxon>Planctomycetota</taxon>
        <taxon>Planctomycetia</taxon>
        <taxon>Gemmatales</taxon>
        <taxon>Gemmataceae</taxon>
        <taxon>Urbifossiella</taxon>
    </lineage>
</organism>
<dbReference type="PANTHER" id="PTHR13318">
    <property type="entry name" value="PARTNER OF PAIRED, ISOFORM B-RELATED"/>
    <property type="match status" value="1"/>
</dbReference>
<reference evidence="1 2" key="1">
    <citation type="submission" date="2019-02" db="EMBL/GenBank/DDBJ databases">
        <title>Deep-cultivation of Planctomycetes and their phenomic and genomic characterization uncovers novel biology.</title>
        <authorList>
            <person name="Wiegand S."/>
            <person name="Jogler M."/>
            <person name="Boedeker C."/>
            <person name="Pinto D."/>
            <person name="Vollmers J."/>
            <person name="Rivas-Marin E."/>
            <person name="Kohn T."/>
            <person name="Peeters S.H."/>
            <person name="Heuer A."/>
            <person name="Rast P."/>
            <person name="Oberbeckmann S."/>
            <person name="Bunk B."/>
            <person name="Jeske O."/>
            <person name="Meyerdierks A."/>
            <person name="Storesund J.E."/>
            <person name="Kallscheuer N."/>
            <person name="Luecker S."/>
            <person name="Lage O.M."/>
            <person name="Pohl T."/>
            <person name="Merkel B.J."/>
            <person name="Hornburger P."/>
            <person name="Mueller R.-W."/>
            <person name="Bruemmer F."/>
            <person name="Labrenz M."/>
            <person name="Spormann A.M."/>
            <person name="Op den Camp H."/>
            <person name="Overmann J."/>
            <person name="Amann R."/>
            <person name="Jetten M.S.M."/>
            <person name="Mascher T."/>
            <person name="Medema M.H."/>
            <person name="Devos D.P."/>
            <person name="Kaster A.-K."/>
            <person name="Ovreas L."/>
            <person name="Rohde M."/>
            <person name="Galperin M.Y."/>
            <person name="Jogler C."/>
        </authorList>
    </citation>
    <scope>NUCLEOTIDE SEQUENCE [LARGE SCALE GENOMIC DNA]</scope>
    <source>
        <strain evidence="1 2">ETA_A1</strain>
    </source>
</reference>
<sequence>MPARIALLTLLAVVGGGLLRLGADAPRSPDAPRLPELRAATAAEVDAVEAAVRAVGGGLTRRDREASGDVPDLHRRLHTINLGHPVTAEQIDRLPDPDFGYALWVVIDPTTPPGLLARLGRLRHLRRVSVDVRAIPDEPWHMRDGAPPSFAAARVAELAAVPHLEELFLNRGMTEAGFGDDVAAVLQAFPALRAVGTLTGLSDTGAATLARMHRLERLIVGGPGLTDAGFARLSALPRLRDLWVQNRPPLSAASLRPFTLRPRLVRLVVQLDGAEAAEQVSRIHTLEYLSLGMRRREGGVRPELLPLARLPRLRQFQPGEYGSDEEAEVLSRFPALESAVLFRGTDTGLRSLTRIRTLRNLQLLSPAVTDAGLAAVATLPRLETLGVTTGPGVTDAGLDALAAAPRLASLAVGTGASSGRVSYTEAGLRRFVAARGPRLTGLSTSHLGLGDDFVTFLAATAPNLSRLGLGTERGITDASVPALRTLPRLRSLDVGGSSSGRPGLKELEYQVRGVQIVRRSR</sequence>
<evidence type="ECO:0008006" key="3">
    <source>
        <dbReference type="Google" id="ProtNLM"/>
    </source>
</evidence>
<dbReference type="OrthoDB" id="232968at2"/>
<evidence type="ECO:0000313" key="2">
    <source>
        <dbReference type="Proteomes" id="UP000319576"/>
    </source>
</evidence>
<dbReference type="GO" id="GO:0019005">
    <property type="term" value="C:SCF ubiquitin ligase complex"/>
    <property type="evidence" value="ECO:0007669"/>
    <property type="project" value="TreeGrafter"/>
</dbReference>
<dbReference type="PANTHER" id="PTHR13318:SF190">
    <property type="entry name" value="PARTNER OF PAIRED, ISOFORM B"/>
    <property type="match status" value="1"/>
</dbReference>
<keyword evidence="2" id="KW-1185">Reference proteome</keyword>
<protein>
    <recommendedName>
        <fullName evidence="3">Leucine-rich repeat domain-containing protein</fullName>
    </recommendedName>
</protein>
<gene>
    <name evidence="1" type="ORF">ETAA1_56550</name>
</gene>
<dbReference type="InterPro" id="IPR032675">
    <property type="entry name" value="LRR_dom_sf"/>
</dbReference>
<dbReference type="KEGG" id="uli:ETAA1_56550"/>
<dbReference type="AlphaFoldDB" id="A0A517Y1L7"/>